<organism evidence="2 3">
    <name type="scientific">Anopheles culicifacies</name>
    <dbReference type="NCBI Taxonomy" id="139723"/>
    <lineage>
        <taxon>Eukaryota</taxon>
        <taxon>Metazoa</taxon>
        <taxon>Ecdysozoa</taxon>
        <taxon>Arthropoda</taxon>
        <taxon>Hexapoda</taxon>
        <taxon>Insecta</taxon>
        <taxon>Pterygota</taxon>
        <taxon>Neoptera</taxon>
        <taxon>Endopterygota</taxon>
        <taxon>Diptera</taxon>
        <taxon>Nematocera</taxon>
        <taxon>Culicoidea</taxon>
        <taxon>Culicidae</taxon>
        <taxon>Anophelinae</taxon>
        <taxon>Anopheles</taxon>
        <taxon>culicifacies species complex</taxon>
    </lineage>
</organism>
<evidence type="ECO:0000313" key="2">
    <source>
        <dbReference type="EnsemblMetazoa" id="ACUA022107-PA"/>
    </source>
</evidence>
<dbReference type="EMBL" id="AXCM01013936">
    <property type="status" value="NOT_ANNOTATED_CDS"/>
    <property type="molecule type" value="Genomic_DNA"/>
</dbReference>
<keyword evidence="1" id="KW-0812">Transmembrane</keyword>
<dbReference type="VEuPathDB" id="VectorBase:ACUA022107"/>
<evidence type="ECO:0000313" key="3">
    <source>
        <dbReference type="Proteomes" id="UP000075883"/>
    </source>
</evidence>
<proteinExistence type="predicted"/>
<accession>A0A182MMX3</accession>
<protein>
    <submittedName>
        <fullName evidence="2">Uncharacterized protein</fullName>
    </submittedName>
</protein>
<dbReference type="Proteomes" id="UP000075883">
    <property type="component" value="Unassembled WGS sequence"/>
</dbReference>
<sequence>MSYVPLLILSRDIVPEPGTFPQTKVEANLKPLANRLPCAVVKHPVSTGKDITVSHRVWVLHHMCVWVVLGVALNVCLARITRSSYSQQSVGCAVSSPAMGTGGGMGNL</sequence>
<keyword evidence="1" id="KW-0472">Membrane</keyword>
<feature type="transmembrane region" description="Helical" evidence="1">
    <location>
        <begin position="58"/>
        <end position="77"/>
    </location>
</feature>
<dbReference type="AlphaFoldDB" id="A0A182MMX3"/>
<name>A0A182MMX3_9DIPT</name>
<dbReference type="EnsemblMetazoa" id="ACUA022107-RA">
    <property type="protein sequence ID" value="ACUA022107-PA"/>
    <property type="gene ID" value="ACUA022107"/>
</dbReference>
<keyword evidence="3" id="KW-1185">Reference proteome</keyword>
<keyword evidence="1" id="KW-1133">Transmembrane helix</keyword>
<reference evidence="3" key="1">
    <citation type="submission" date="2013-09" db="EMBL/GenBank/DDBJ databases">
        <title>The Genome Sequence of Anopheles culicifacies species A.</title>
        <authorList>
            <consortium name="The Broad Institute Genomics Platform"/>
            <person name="Neafsey D.E."/>
            <person name="Besansky N."/>
            <person name="Howell P."/>
            <person name="Walton C."/>
            <person name="Young S.K."/>
            <person name="Zeng Q."/>
            <person name="Gargeya S."/>
            <person name="Fitzgerald M."/>
            <person name="Haas B."/>
            <person name="Abouelleil A."/>
            <person name="Allen A.W."/>
            <person name="Alvarado L."/>
            <person name="Arachchi H.M."/>
            <person name="Berlin A.M."/>
            <person name="Chapman S.B."/>
            <person name="Gainer-Dewar J."/>
            <person name="Goldberg J."/>
            <person name="Griggs A."/>
            <person name="Gujja S."/>
            <person name="Hansen M."/>
            <person name="Howarth C."/>
            <person name="Imamovic A."/>
            <person name="Ireland A."/>
            <person name="Larimer J."/>
            <person name="McCowan C."/>
            <person name="Murphy C."/>
            <person name="Pearson M."/>
            <person name="Poon T.W."/>
            <person name="Priest M."/>
            <person name="Roberts A."/>
            <person name="Saif S."/>
            <person name="Shea T."/>
            <person name="Sisk P."/>
            <person name="Sykes S."/>
            <person name="Wortman J."/>
            <person name="Nusbaum C."/>
            <person name="Birren B."/>
        </authorList>
    </citation>
    <scope>NUCLEOTIDE SEQUENCE [LARGE SCALE GENOMIC DNA]</scope>
    <source>
        <strain evidence="3">A-37</strain>
    </source>
</reference>
<evidence type="ECO:0000256" key="1">
    <source>
        <dbReference type="SAM" id="Phobius"/>
    </source>
</evidence>
<reference evidence="2" key="2">
    <citation type="submission" date="2020-05" db="UniProtKB">
        <authorList>
            <consortium name="EnsemblMetazoa"/>
        </authorList>
    </citation>
    <scope>IDENTIFICATION</scope>
    <source>
        <strain evidence="2">A-37</strain>
    </source>
</reference>